<evidence type="ECO:0000313" key="2">
    <source>
        <dbReference type="Proteomes" id="UP000320338"/>
    </source>
</evidence>
<proteinExistence type="predicted"/>
<reference evidence="1 2" key="1">
    <citation type="submission" date="2019-06" db="EMBL/GenBank/DDBJ databases">
        <title>Whole genome shotgun sequence of Pseudonocardia hydrocarbonoxydans NBRC 14498.</title>
        <authorList>
            <person name="Hosoyama A."/>
            <person name="Uohara A."/>
            <person name="Ohji S."/>
            <person name="Ichikawa N."/>
        </authorList>
    </citation>
    <scope>NUCLEOTIDE SEQUENCE [LARGE SCALE GENOMIC DNA]</scope>
    <source>
        <strain evidence="1 2">NBRC 14498</strain>
    </source>
</reference>
<sequence>MSSVLMHLDEALERVLRLREQLLADPFAEARAERLALLFESEARAWSQLFELTQLRPVWRAALAAELVARQQAARWRERAVIERAMRVHSPKDPSAVRSLAHIGQG</sequence>
<dbReference type="RefSeq" id="WP_141277320.1">
    <property type="nucleotide sequence ID" value="NZ_BAAARZ010000010.1"/>
</dbReference>
<gene>
    <name evidence="1" type="ORF">PHY01_09870</name>
</gene>
<dbReference type="EMBL" id="BJNG01000007">
    <property type="protein sequence ID" value="GEC18704.1"/>
    <property type="molecule type" value="Genomic_DNA"/>
</dbReference>
<organism evidence="1 2">
    <name type="scientific">Pseudonocardia hydrocarbonoxydans</name>
    <dbReference type="NCBI Taxonomy" id="76726"/>
    <lineage>
        <taxon>Bacteria</taxon>
        <taxon>Bacillati</taxon>
        <taxon>Actinomycetota</taxon>
        <taxon>Actinomycetes</taxon>
        <taxon>Pseudonocardiales</taxon>
        <taxon>Pseudonocardiaceae</taxon>
        <taxon>Pseudonocardia</taxon>
    </lineage>
</organism>
<accession>A0A4Y3WIT9</accession>
<comment type="caution">
    <text evidence="1">The sequence shown here is derived from an EMBL/GenBank/DDBJ whole genome shotgun (WGS) entry which is preliminary data.</text>
</comment>
<dbReference type="Proteomes" id="UP000320338">
    <property type="component" value="Unassembled WGS sequence"/>
</dbReference>
<keyword evidence="2" id="KW-1185">Reference proteome</keyword>
<protein>
    <submittedName>
        <fullName evidence="1">Uncharacterized protein</fullName>
    </submittedName>
</protein>
<evidence type="ECO:0000313" key="1">
    <source>
        <dbReference type="EMBL" id="GEC18704.1"/>
    </source>
</evidence>
<name>A0A4Y3WIT9_9PSEU</name>
<dbReference type="AlphaFoldDB" id="A0A4Y3WIT9"/>